<evidence type="ECO:0000256" key="4">
    <source>
        <dbReference type="ARBA" id="ARBA00022857"/>
    </source>
</evidence>
<feature type="binding site" description="in other chain" evidence="8">
    <location>
        <begin position="141"/>
        <end position="143"/>
    </location>
    <ligand>
        <name>FMN</name>
        <dbReference type="ChEBI" id="CHEBI:58210"/>
        <note>ligand shared between dimeric partners</note>
    </ligand>
</feature>
<comment type="similarity">
    <text evidence="1 7">Belongs to the nitroreductase family.</text>
</comment>
<dbReference type="Pfam" id="PF00881">
    <property type="entry name" value="Nitroreductase"/>
    <property type="match status" value="1"/>
</dbReference>
<keyword evidence="4 7" id="KW-0521">NADP</keyword>
<evidence type="ECO:0000256" key="7">
    <source>
        <dbReference type="PIRNR" id="PIRNR000232"/>
    </source>
</evidence>
<reference evidence="10 11" key="1">
    <citation type="submission" date="2019-07" db="EMBL/GenBank/DDBJ databases">
        <title>Whole genome shotgun sequence of Adhaeribacter aerolatus NBRC 106133.</title>
        <authorList>
            <person name="Hosoyama A."/>
            <person name="Uohara A."/>
            <person name="Ohji S."/>
            <person name="Ichikawa N."/>
        </authorList>
    </citation>
    <scope>NUCLEOTIDE SEQUENCE [LARGE SCALE GENOMIC DNA]</scope>
    <source>
        <strain evidence="10 11">NBRC 106133</strain>
    </source>
</reference>
<feature type="domain" description="Nitroreductase" evidence="9">
    <location>
        <begin position="11"/>
        <end position="172"/>
    </location>
</feature>
<accession>A0A512B4F4</accession>
<name>A0A512B4F4_9BACT</name>
<protein>
    <recommendedName>
        <fullName evidence="7">Putative NAD(P)H nitroreductase</fullName>
        <ecNumber evidence="7">1.-.-.-</ecNumber>
    </recommendedName>
</protein>
<comment type="caution">
    <text evidence="10">The sequence shown here is derived from an EMBL/GenBank/DDBJ whole genome shotgun (WGS) entry which is preliminary data.</text>
</comment>
<dbReference type="SUPFAM" id="SSF55469">
    <property type="entry name" value="FMN-dependent nitroreductase-like"/>
    <property type="match status" value="1"/>
</dbReference>
<keyword evidence="6 7" id="KW-0520">NAD</keyword>
<dbReference type="InterPro" id="IPR029479">
    <property type="entry name" value="Nitroreductase"/>
</dbReference>
<keyword evidence="5 7" id="KW-0560">Oxidoreductase</keyword>
<dbReference type="RefSeq" id="WP_146903729.1">
    <property type="nucleotide sequence ID" value="NZ_BJYS01000045.1"/>
</dbReference>
<dbReference type="InterPro" id="IPR026021">
    <property type="entry name" value="YdjA-like"/>
</dbReference>
<dbReference type="PIRSF" id="PIRSF000232">
    <property type="entry name" value="YdjA"/>
    <property type="match status" value="1"/>
</dbReference>
<dbReference type="CDD" id="cd02135">
    <property type="entry name" value="YdjA-like"/>
    <property type="match status" value="1"/>
</dbReference>
<organism evidence="10 11">
    <name type="scientific">Adhaeribacter aerolatus</name>
    <dbReference type="NCBI Taxonomy" id="670289"/>
    <lineage>
        <taxon>Bacteria</taxon>
        <taxon>Pseudomonadati</taxon>
        <taxon>Bacteroidota</taxon>
        <taxon>Cytophagia</taxon>
        <taxon>Cytophagales</taxon>
        <taxon>Hymenobacteraceae</taxon>
        <taxon>Adhaeribacter</taxon>
    </lineage>
</organism>
<feature type="binding site" evidence="8">
    <location>
        <position position="45"/>
    </location>
    <ligand>
        <name>FMN</name>
        <dbReference type="ChEBI" id="CHEBI:58210"/>
        <note>ligand shared between dimeric partners</note>
    </ligand>
</feature>
<keyword evidence="3 7" id="KW-0288">FMN</keyword>
<feature type="binding site" description="in other chain" evidence="8">
    <location>
        <begin position="14"/>
        <end position="16"/>
    </location>
    <ligand>
        <name>FMN</name>
        <dbReference type="ChEBI" id="CHEBI:58210"/>
        <note>ligand shared between dimeric partners</note>
    </ligand>
</feature>
<dbReference type="EMBL" id="BJYS01000045">
    <property type="protein sequence ID" value="GEO06839.1"/>
    <property type="molecule type" value="Genomic_DNA"/>
</dbReference>
<keyword evidence="2 7" id="KW-0285">Flavoprotein</keyword>
<comment type="cofactor">
    <cofactor evidence="8">
        <name>FMN</name>
        <dbReference type="ChEBI" id="CHEBI:58210"/>
    </cofactor>
    <text evidence="8">Binds 1 FMN per subunit.</text>
</comment>
<dbReference type="PANTHER" id="PTHR43821">
    <property type="entry name" value="NAD(P)H NITROREDUCTASE YDJA-RELATED"/>
    <property type="match status" value="1"/>
</dbReference>
<evidence type="ECO:0000256" key="5">
    <source>
        <dbReference type="ARBA" id="ARBA00023002"/>
    </source>
</evidence>
<dbReference type="GO" id="GO:0016491">
    <property type="term" value="F:oxidoreductase activity"/>
    <property type="evidence" value="ECO:0007669"/>
    <property type="project" value="UniProtKB-UniRule"/>
</dbReference>
<evidence type="ECO:0000313" key="11">
    <source>
        <dbReference type="Proteomes" id="UP000321532"/>
    </source>
</evidence>
<sequence length="193" mass="21613">MNDFSAIQHIIQTRRTTKPHLMNGQQIPEEQVTELLQLANWAPTHGLTEPWHFVVYAGEKVKEFCQQHANLYQQHIPAEKFMPEKYDKLLHMGDLASHVIIAIMQRGQLPAIPVLEEIAAAACAVQNLLLGATALGISSYWGSGGMAYHPAMKTFLQLQAEDLVLGIIYLGYSDKVLTGRRNSPIHAKITYIK</sequence>
<evidence type="ECO:0000313" key="10">
    <source>
        <dbReference type="EMBL" id="GEO06839.1"/>
    </source>
</evidence>
<evidence type="ECO:0000256" key="2">
    <source>
        <dbReference type="ARBA" id="ARBA00022630"/>
    </source>
</evidence>
<dbReference type="Gene3D" id="3.40.109.10">
    <property type="entry name" value="NADH Oxidase"/>
    <property type="match status" value="1"/>
</dbReference>
<evidence type="ECO:0000256" key="3">
    <source>
        <dbReference type="ARBA" id="ARBA00022643"/>
    </source>
</evidence>
<dbReference type="Proteomes" id="UP000321532">
    <property type="component" value="Unassembled WGS sequence"/>
</dbReference>
<dbReference type="EC" id="1.-.-.-" evidence="7"/>
<dbReference type="InterPro" id="IPR052530">
    <property type="entry name" value="NAD(P)H_nitroreductase"/>
</dbReference>
<evidence type="ECO:0000256" key="1">
    <source>
        <dbReference type="ARBA" id="ARBA00007118"/>
    </source>
</evidence>
<dbReference type="InterPro" id="IPR000415">
    <property type="entry name" value="Nitroreductase-like"/>
</dbReference>
<evidence type="ECO:0000259" key="9">
    <source>
        <dbReference type="Pfam" id="PF00881"/>
    </source>
</evidence>
<dbReference type="OrthoDB" id="9804207at2"/>
<evidence type="ECO:0000256" key="6">
    <source>
        <dbReference type="ARBA" id="ARBA00023027"/>
    </source>
</evidence>
<proteinExistence type="inferred from homology"/>
<evidence type="ECO:0000256" key="8">
    <source>
        <dbReference type="PIRSR" id="PIRSR000232-1"/>
    </source>
</evidence>
<dbReference type="PANTHER" id="PTHR43821:SF1">
    <property type="entry name" value="NAD(P)H NITROREDUCTASE YDJA-RELATED"/>
    <property type="match status" value="1"/>
</dbReference>
<keyword evidence="11" id="KW-1185">Reference proteome</keyword>
<gene>
    <name evidence="10" type="ORF">AAE02nite_45030</name>
</gene>
<dbReference type="AlphaFoldDB" id="A0A512B4F4"/>